<reference evidence="1 2" key="1">
    <citation type="submission" date="2011-11" db="EMBL/GenBank/DDBJ databases">
        <title>Complete genome sequence of thermophilic Geobacillus thermoleovorans CCB_US3_UF5.</title>
        <authorList>
            <person name="Muhd Sakaff M.K.L."/>
            <person name="Abdul Rahman A.Y."/>
            <person name="Saito J.A."/>
            <person name="Hou S."/>
            <person name="Alam M."/>
        </authorList>
    </citation>
    <scope>NUCLEOTIDE SEQUENCE [LARGE SCALE GENOMIC DNA]</scope>
    <source>
        <strain evidence="1 2">CCB_US3_UF5</strain>
    </source>
</reference>
<gene>
    <name evidence="1" type="ORF">GTCCBUS3UF5_29910</name>
</gene>
<keyword evidence="2" id="KW-1185">Reference proteome</keyword>
<evidence type="ECO:0000313" key="2">
    <source>
        <dbReference type="Proteomes" id="UP000005636"/>
    </source>
</evidence>
<sequence>MRLFPLHLPKTKKGGPNTGPLSKHAIWHFHFESEPVEAALLTVKKPAVLPA</sequence>
<dbReference type="Proteomes" id="UP000005636">
    <property type="component" value="Chromosome"/>
</dbReference>
<proteinExistence type="predicted"/>
<evidence type="ECO:0000313" key="1">
    <source>
        <dbReference type="EMBL" id="AEV20294.1"/>
    </source>
</evidence>
<protein>
    <submittedName>
        <fullName evidence="1">Uncharacterized protein</fullName>
    </submittedName>
</protein>
<organism evidence="1 2">
    <name type="scientific">Geobacillus thermoleovorans CCB_US3_UF5</name>
    <dbReference type="NCBI Taxonomy" id="1111068"/>
    <lineage>
        <taxon>Bacteria</taxon>
        <taxon>Bacillati</taxon>
        <taxon>Bacillota</taxon>
        <taxon>Bacilli</taxon>
        <taxon>Bacillales</taxon>
        <taxon>Anoxybacillaceae</taxon>
        <taxon>Geobacillus</taxon>
        <taxon>Geobacillus thermoleovorans group</taxon>
    </lineage>
</organism>
<accession>A0ABM5ML41</accession>
<dbReference type="EMBL" id="CP003125">
    <property type="protein sequence ID" value="AEV20294.1"/>
    <property type="molecule type" value="Genomic_DNA"/>
</dbReference>
<name>A0ABM5ML41_GEOTH</name>